<dbReference type="InterPro" id="IPR005856">
    <property type="entry name" value="Cys_synth"/>
</dbReference>
<dbReference type="eggNOG" id="COG0031">
    <property type="taxonomic scope" value="Bacteria"/>
</dbReference>
<dbReference type="Gene3D" id="3.40.50.1100">
    <property type="match status" value="2"/>
</dbReference>
<dbReference type="InterPro" id="IPR001216">
    <property type="entry name" value="P-phosphate_BS"/>
</dbReference>
<keyword evidence="8 11" id="KW-0663">Pyridoxal phosphate</keyword>
<evidence type="ECO:0000256" key="2">
    <source>
        <dbReference type="ARBA" id="ARBA00004962"/>
    </source>
</evidence>
<dbReference type="NCBIfam" id="TIGR01136">
    <property type="entry name" value="cysKM"/>
    <property type="match status" value="1"/>
</dbReference>
<evidence type="ECO:0000256" key="1">
    <source>
        <dbReference type="ARBA" id="ARBA00001933"/>
    </source>
</evidence>
<dbReference type="OrthoDB" id="9808024at2"/>
<feature type="domain" description="Tryptophan synthase beta chain-like PALP" evidence="14">
    <location>
        <begin position="9"/>
        <end position="297"/>
    </location>
</feature>
<dbReference type="STRING" id="394503.Ccel_3186"/>
<evidence type="ECO:0000256" key="5">
    <source>
        <dbReference type="ARBA" id="ARBA00019371"/>
    </source>
</evidence>
<feature type="binding site" evidence="11">
    <location>
        <position position="269"/>
    </location>
    <ligand>
        <name>pyridoxal 5'-phosphate</name>
        <dbReference type="ChEBI" id="CHEBI:597326"/>
    </ligand>
</feature>
<keyword evidence="16" id="KW-1185">Reference proteome</keyword>
<dbReference type="CDD" id="cd01561">
    <property type="entry name" value="CBS_like"/>
    <property type="match status" value="1"/>
</dbReference>
<dbReference type="SUPFAM" id="SSF53686">
    <property type="entry name" value="Tryptophan synthase beta subunit-like PLP-dependent enzymes"/>
    <property type="match status" value="1"/>
</dbReference>
<dbReference type="EMBL" id="CP001348">
    <property type="protein sequence ID" value="ACL77476.1"/>
    <property type="molecule type" value="Genomic_DNA"/>
</dbReference>
<feature type="binding site" evidence="11">
    <location>
        <position position="77"/>
    </location>
    <ligand>
        <name>pyridoxal 5'-phosphate</name>
        <dbReference type="ChEBI" id="CHEBI:597326"/>
    </ligand>
</feature>
<evidence type="ECO:0000256" key="4">
    <source>
        <dbReference type="ARBA" id="ARBA00012681"/>
    </source>
</evidence>
<dbReference type="AlphaFoldDB" id="B8I0F0"/>
<evidence type="ECO:0000313" key="15">
    <source>
        <dbReference type="EMBL" id="ACL77476.1"/>
    </source>
</evidence>
<sequence length="310" mass="32634">MANVYKSLTELIGKTPLLELSNYNKKYDLKATIIAKLEYFNPAGSVKDRIAKAMIEDAEEKGILKEGSVIIEPTSGNTGIGLASVAAARGYKTILTMPETMSIERRNLLKAYGAELVLTEGAKGMKGAIAKAEELAAATPNSFIPGQFVNPANPAVHKATTGPEIWEDTDGKVDIFVSGIGTGGTITGTGEYLKSQNPNVKVVAVEPAGSPVLSKGTTGPHKIQGIGAGFVPDTLNTKIYDEIIAVENEDSFVVGRELSKAEGLLVGISSGAALWAATELAKRPENAGKTIVVLLPDTGERYLSTPLFSE</sequence>
<dbReference type="PANTHER" id="PTHR10314">
    <property type="entry name" value="CYSTATHIONINE BETA-SYNTHASE"/>
    <property type="match status" value="1"/>
</dbReference>
<accession>B8I0F0</accession>
<keyword evidence="9 13" id="KW-0198">Cysteine biosynthesis</keyword>
<comment type="catalytic activity">
    <reaction evidence="10 13">
        <text>O-acetyl-L-serine + hydrogen sulfide = L-cysteine + acetate</text>
        <dbReference type="Rhea" id="RHEA:14829"/>
        <dbReference type="ChEBI" id="CHEBI:29919"/>
        <dbReference type="ChEBI" id="CHEBI:30089"/>
        <dbReference type="ChEBI" id="CHEBI:35235"/>
        <dbReference type="ChEBI" id="CHEBI:58340"/>
        <dbReference type="EC" id="2.5.1.47"/>
    </reaction>
</comment>
<dbReference type="HOGENOM" id="CLU_021018_1_0_9"/>
<feature type="binding site" evidence="11">
    <location>
        <begin position="181"/>
        <end position="185"/>
    </location>
    <ligand>
        <name>pyridoxal 5'-phosphate</name>
        <dbReference type="ChEBI" id="CHEBI:597326"/>
    </ligand>
</feature>
<evidence type="ECO:0000256" key="13">
    <source>
        <dbReference type="RuleBase" id="RU003985"/>
    </source>
</evidence>
<keyword evidence="6 13" id="KW-0028">Amino-acid biosynthesis</keyword>
<dbReference type="FunFam" id="3.40.50.1100:FF:000118">
    <property type="entry name" value="Related to CYS4-cystathionine beta-synthase"/>
    <property type="match status" value="1"/>
</dbReference>
<dbReference type="GO" id="GO:0006535">
    <property type="term" value="P:cysteine biosynthetic process from serine"/>
    <property type="evidence" value="ECO:0007669"/>
    <property type="project" value="UniProtKB-UniRule"/>
</dbReference>
<dbReference type="InterPro" id="IPR001926">
    <property type="entry name" value="TrpB-like_PALP"/>
</dbReference>
<dbReference type="EC" id="2.5.1.47" evidence="4 13"/>
<evidence type="ECO:0000256" key="11">
    <source>
        <dbReference type="PIRSR" id="PIRSR605856-50"/>
    </source>
</evidence>
<evidence type="ECO:0000259" key="14">
    <source>
        <dbReference type="Pfam" id="PF00291"/>
    </source>
</evidence>
<evidence type="ECO:0000313" key="16">
    <source>
        <dbReference type="Proteomes" id="UP000001349"/>
    </source>
</evidence>
<keyword evidence="7 13" id="KW-0808">Transferase</keyword>
<dbReference type="Proteomes" id="UP000001349">
    <property type="component" value="Chromosome"/>
</dbReference>
<comment type="cofactor">
    <cofactor evidence="1 11 13">
        <name>pyridoxal 5'-phosphate</name>
        <dbReference type="ChEBI" id="CHEBI:597326"/>
    </cofactor>
</comment>
<evidence type="ECO:0000256" key="7">
    <source>
        <dbReference type="ARBA" id="ARBA00022679"/>
    </source>
</evidence>
<name>B8I0F0_RUMCH</name>
<dbReference type="NCBIfam" id="TIGR01139">
    <property type="entry name" value="cysK"/>
    <property type="match status" value="1"/>
</dbReference>
<evidence type="ECO:0000256" key="8">
    <source>
        <dbReference type="ARBA" id="ARBA00022898"/>
    </source>
</evidence>
<evidence type="ECO:0000256" key="12">
    <source>
        <dbReference type="PIRSR" id="PIRSR605856-51"/>
    </source>
</evidence>
<dbReference type="GO" id="GO:0004124">
    <property type="term" value="F:cysteine synthase activity"/>
    <property type="evidence" value="ECO:0007669"/>
    <property type="project" value="UniProtKB-UniRule"/>
</dbReference>
<proteinExistence type="inferred from homology"/>
<dbReference type="KEGG" id="cce:Ccel_3186"/>
<feature type="modified residue" description="N6-(pyridoxal phosphate)lysine" evidence="12">
    <location>
        <position position="47"/>
    </location>
</feature>
<evidence type="ECO:0000256" key="9">
    <source>
        <dbReference type="ARBA" id="ARBA00023192"/>
    </source>
</evidence>
<comment type="pathway">
    <text evidence="2">Amino-acid biosynthesis; L-cysteine biosynthesis; L-cysteine from L-serine: step 2/2.</text>
</comment>
<comment type="similarity">
    <text evidence="3 13">Belongs to the cysteine synthase/cystathionine beta-synthase family.</text>
</comment>
<gene>
    <name evidence="15" type="ordered locus">Ccel_3186</name>
</gene>
<dbReference type="InterPro" id="IPR005859">
    <property type="entry name" value="CysK"/>
</dbReference>
<dbReference type="Pfam" id="PF00291">
    <property type="entry name" value="PALP"/>
    <property type="match status" value="1"/>
</dbReference>
<dbReference type="UniPathway" id="UPA00136">
    <property type="reaction ID" value="UER00200"/>
</dbReference>
<organism evidence="15 16">
    <name type="scientific">Ruminiclostridium cellulolyticum (strain ATCC 35319 / DSM 5812 / JCM 6584 / H10)</name>
    <name type="common">Clostridium cellulolyticum</name>
    <dbReference type="NCBI Taxonomy" id="394503"/>
    <lineage>
        <taxon>Bacteria</taxon>
        <taxon>Bacillati</taxon>
        <taxon>Bacillota</taxon>
        <taxon>Clostridia</taxon>
        <taxon>Eubacteriales</taxon>
        <taxon>Oscillospiraceae</taxon>
        <taxon>Ruminiclostridium</taxon>
    </lineage>
</organism>
<dbReference type="InterPro" id="IPR036052">
    <property type="entry name" value="TrpB-like_PALP_sf"/>
</dbReference>
<reference evidence="15 16" key="1">
    <citation type="submission" date="2009-01" db="EMBL/GenBank/DDBJ databases">
        <title>Complete sequence of Clostridium cellulolyticum H10.</title>
        <authorList>
            <consortium name="US DOE Joint Genome Institute"/>
            <person name="Lucas S."/>
            <person name="Copeland A."/>
            <person name="Lapidus A."/>
            <person name="Glavina del Rio T."/>
            <person name="Dalin E."/>
            <person name="Tice H."/>
            <person name="Bruce D."/>
            <person name="Goodwin L."/>
            <person name="Pitluck S."/>
            <person name="Chertkov O."/>
            <person name="Saunders E."/>
            <person name="Brettin T."/>
            <person name="Detter J.C."/>
            <person name="Han C."/>
            <person name="Larimer F."/>
            <person name="Land M."/>
            <person name="Hauser L."/>
            <person name="Kyrpides N."/>
            <person name="Ivanova N."/>
            <person name="Zhou J."/>
            <person name="Richardson P."/>
        </authorList>
    </citation>
    <scope>NUCLEOTIDE SEQUENCE [LARGE SCALE GENOMIC DNA]</scope>
    <source>
        <strain evidence="16">ATCC 35319 / DSM 5812 / JCM 6584 / H10</strain>
    </source>
</reference>
<dbReference type="InterPro" id="IPR050214">
    <property type="entry name" value="Cys_Synth/Cystath_Beta-Synth"/>
</dbReference>
<protein>
    <recommendedName>
        <fullName evidence="5 13">Cysteine synthase</fullName>
        <ecNumber evidence="4 13">2.5.1.47</ecNumber>
    </recommendedName>
</protein>
<dbReference type="PROSITE" id="PS00901">
    <property type="entry name" value="CYS_SYNTHASE"/>
    <property type="match status" value="1"/>
</dbReference>
<evidence type="ECO:0000256" key="6">
    <source>
        <dbReference type="ARBA" id="ARBA00022605"/>
    </source>
</evidence>
<evidence type="ECO:0000256" key="10">
    <source>
        <dbReference type="ARBA" id="ARBA00047931"/>
    </source>
</evidence>
<dbReference type="FunFam" id="3.40.50.1100:FF:000002">
    <property type="entry name" value="Cysteine synthase"/>
    <property type="match status" value="1"/>
</dbReference>
<dbReference type="RefSeq" id="WP_015926534.1">
    <property type="nucleotide sequence ID" value="NC_011898.1"/>
</dbReference>
<evidence type="ECO:0000256" key="3">
    <source>
        <dbReference type="ARBA" id="ARBA00007103"/>
    </source>
</evidence>